<dbReference type="EMBL" id="DQWS01000028">
    <property type="protein sequence ID" value="HDD52571.1"/>
    <property type="molecule type" value="Genomic_DNA"/>
</dbReference>
<comment type="caution">
    <text evidence="4">The sequence shown here is derived from an EMBL/GenBank/DDBJ whole genome shotgun (WGS) entry which is preliminary data.</text>
</comment>
<dbReference type="Proteomes" id="UP000885690">
    <property type="component" value="Unassembled WGS sequence"/>
</dbReference>
<gene>
    <name evidence="4" type="ORF">ENF32_00685</name>
</gene>
<sequence length="133" mass="15601">MSFRVKPEILFILERSESPQEIEDSIFPPVDMYYSKNTLYLEVEIPGIDPQEVKLTLQGKHLVIEGNKKEKQQGSAPLSFLRMERFLGPFRRIIKLPYPIENQGIRAIFRKGVLYIQIPLKKEEQIVKIEQED</sequence>
<dbReference type="CDD" id="cd06464">
    <property type="entry name" value="ACD_sHsps-like"/>
    <property type="match status" value="1"/>
</dbReference>
<name>A0A7C0U5T4_9BACT</name>
<feature type="domain" description="SHSP" evidence="3">
    <location>
        <begin position="21"/>
        <end position="133"/>
    </location>
</feature>
<dbReference type="Pfam" id="PF00011">
    <property type="entry name" value="HSP20"/>
    <property type="match status" value="1"/>
</dbReference>
<proteinExistence type="inferred from homology"/>
<dbReference type="Gene3D" id="2.60.40.790">
    <property type="match status" value="1"/>
</dbReference>
<dbReference type="InterPro" id="IPR031107">
    <property type="entry name" value="Small_HSP"/>
</dbReference>
<dbReference type="InterPro" id="IPR008978">
    <property type="entry name" value="HSP20-like_chaperone"/>
</dbReference>
<reference evidence="4" key="1">
    <citation type="journal article" date="2020" name="mSystems">
        <title>Genome- and Community-Level Interaction Insights into Carbon Utilization and Element Cycling Functions of Hydrothermarchaeota in Hydrothermal Sediment.</title>
        <authorList>
            <person name="Zhou Z."/>
            <person name="Liu Y."/>
            <person name="Xu W."/>
            <person name="Pan J."/>
            <person name="Luo Z.H."/>
            <person name="Li M."/>
        </authorList>
    </citation>
    <scope>NUCLEOTIDE SEQUENCE [LARGE SCALE GENOMIC DNA]</scope>
    <source>
        <strain evidence="4">HyVt-115</strain>
    </source>
</reference>
<evidence type="ECO:0000259" key="3">
    <source>
        <dbReference type="PROSITE" id="PS01031"/>
    </source>
</evidence>
<evidence type="ECO:0000313" key="4">
    <source>
        <dbReference type="EMBL" id="HDD52571.1"/>
    </source>
</evidence>
<protein>
    <submittedName>
        <fullName evidence="4">Hsp20/alpha crystallin family protein</fullName>
    </submittedName>
</protein>
<comment type="similarity">
    <text evidence="1 2">Belongs to the small heat shock protein (HSP20) family.</text>
</comment>
<evidence type="ECO:0000256" key="1">
    <source>
        <dbReference type="PROSITE-ProRule" id="PRU00285"/>
    </source>
</evidence>
<evidence type="ECO:0000256" key="2">
    <source>
        <dbReference type="RuleBase" id="RU003616"/>
    </source>
</evidence>
<accession>A0A7C0U5T4</accession>
<dbReference type="AlphaFoldDB" id="A0A7C0U5T4"/>
<dbReference type="SUPFAM" id="SSF49764">
    <property type="entry name" value="HSP20-like chaperones"/>
    <property type="match status" value="1"/>
</dbReference>
<organism evidence="4">
    <name type="scientific">Thermosulfidibacter takaii</name>
    <dbReference type="NCBI Taxonomy" id="412593"/>
    <lineage>
        <taxon>Bacteria</taxon>
        <taxon>Pseudomonadati</taxon>
        <taxon>Thermosulfidibacterota</taxon>
        <taxon>Thermosulfidibacteria</taxon>
        <taxon>Thermosulfidibacterales</taxon>
        <taxon>Thermosulfidibacteraceae</taxon>
    </lineage>
</organism>
<dbReference type="PROSITE" id="PS01031">
    <property type="entry name" value="SHSP"/>
    <property type="match status" value="1"/>
</dbReference>
<dbReference type="InterPro" id="IPR002068">
    <property type="entry name" value="A-crystallin/Hsp20_dom"/>
</dbReference>
<dbReference type="PANTHER" id="PTHR11527">
    <property type="entry name" value="HEAT-SHOCK PROTEIN 20 FAMILY MEMBER"/>
    <property type="match status" value="1"/>
</dbReference>